<organism evidence="7 8">
    <name type="scientific">Limihaloglobus sulfuriphilus</name>
    <dbReference type="NCBI Taxonomy" id="1851148"/>
    <lineage>
        <taxon>Bacteria</taxon>
        <taxon>Pseudomonadati</taxon>
        <taxon>Planctomycetota</taxon>
        <taxon>Phycisphaerae</taxon>
        <taxon>Sedimentisphaerales</taxon>
        <taxon>Sedimentisphaeraceae</taxon>
        <taxon>Limihaloglobus</taxon>
    </lineage>
</organism>
<dbReference type="Pfam" id="PF02133">
    <property type="entry name" value="Transp_cyt_pur"/>
    <property type="match status" value="1"/>
</dbReference>
<dbReference type="GO" id="GO:0015209">
    <property type="term" value="F:cytosine transmembrane transporter activity"/>
    <property type="evidence" value="ECO:0007669"/>
    <property type="project" value="InterPro"/>
</dbReference>
<feature type="transmembrane region" description="Helical" evidence="6">
    <location>
        <begin position="276"/>
        <end position="295"/>
    </location>
</feature>
<feature type="transmembrane region" description="Helical" evidence="6">
    <location>
        <begin position="301"/>
        <end position="325"/>
    </location>
</feature>
<evidence type="ECO:0000313" key="8">
    <source>
        <dbReference type="Proteomes" id="UP000188181"/>
    </source>
</evidence>
<sequence>MSNVLPSYLKEASPNSMENRAPWYKNTAPSYAGIFISVPFMAGMAGALAYGSVNAAVIGLILGSLFCFLIYYVPGILGFKTGMPLYVVGSSTFGTKGGILMPGLLMGVLQIGWHAVFTFTATSFFMKAIGSNAEAGSLLFWIVAAVWGLILAFVGATGIGLLGAISSWVPLAPLIVIIIAGFSNLDGISKFSDVMSGFNSFGSAVPVMGIAAFAAFQSAAGFFATAGAAGADFTCNSRSEKDVVMGGLVGITIAALVAGIFGIMTMAGAIGNNPELAVHAGSGTFAAFIESIGTVSGLSKIMYWVFVIACVCPTGFCAFLAANAFATMFPKIPSKPMTLVSGGIGVVLAATGLAANLVGFFGIIGASFGPILGAMFADYIRSRGWNGPREGVNWAGYIAWACGFVVGILGVIPGIGFAYGLETLMSFIVGFAVYLLAAGMGCEPKTVPLEN</sequence>
<keyword evidence="4 6" id="KW-1133">Transmembrane helix</keyword>
<dbReference type="PANTHER" id="PTHR30569">
    <property type="entry name" value="CYTOSINE TRANSPORTER CODB"/>
    <property type="match status" value="1"/>
</dbReference>
<comment type="subcellular location">
    <subcellularLocation>
        <location evidence="1">Membrane</location>
        <topology evidence="1">Multi-pass membrane protein</topology>
    </subcellularLocation>
</comment>
<feature type="transmembrane region" description="Helical" evidence="6">
    <location>
        <begin position="99"/>
        <end position="126"/>
    </location>
</feature>
<dbReference type="Gene3D" id="1.10.4160.10">
    <property type="entry name" value="Hydantoin permease"/>
    <property type="match status" value="1"/>
</dbReference>
<comment type="similarity">
    <text evidence="2">Belongs to the purine-cytosine permease (2.A.39) family.</text>
</comment>
<evidence type="ECO:0000313" key="7">
    <source>
        <dbReference type="EMBL" id="AQQ70781.1"/>
    </source>
</evidence>
<evidence type="ECO:0000256" key="6">
    <source>
        <dbReference type="SAM" id="Phobius"/>
    </source>
</evidence>
<dbReference type="PANTHER" id="PTHR30569:SF0">
    <property type="entry name" value="CYTOSINE PERMEASE"/>
    <property type="match status" value="1"/>
</dbReference>
<evidence type="ECO:0000256" key="1">
    <source>
        <dbReference type="ARBA" id="ARBA00004141"/>
    </source>
</evidence>
<name>A0A1Q2MDL1_9BACT</name>
<evidence type="ECO:0000256" key="3">
    <source>
        <dbReference type="ARBA" id="ARBA00022692"/>
    </source>
</evidence>
<feature type="transmembrane region" description="Helical" evidence="6">
    <location>
        <begin position="392"/>
        <end position="412"/>
    </location>
</feature>
<feature type="transmembrane region" description="Helical" evidence="6">
    <location>
        <begin position="57"/>
        <end position="79"/>
    </location>
</feature>
<feature type="transmembrane region" description="Helical" evidence="6">
    <location>
        <begin position="360"/>
        <end position="380"/>
    </location>
</feature>
<dbReference type="InterPro" id="IPR030191">
    <property type="entry name" value="CodB"/>
</dbReference>
<evidence type="ECO:0000256" key="5">
    <source>
        <dbReference type="ARBA" id="ARBA00023136"/>
    </source>
</evidence>
<feature type="transmembrane region" description="Helical" evidence="6">
    <location>
        <begin position="243"/>
        <end position="264"/>
    </location>
</feature>
<feature type="transmembrane region" description="Helical" evidence="6">
    <location>
        <begin position="201"/>
        <end position="223"/>
    </location>
</feature>
<dbReference type="Proteomes" id="UP000188181">
    <property type="component" value="Chromosome"/>
</dbReference>
<dbReference type="EMBL" id="CP019646">
    <property type="protein sequence ID" value="AQQ70781.1"/>
    <property type="molecule type" value="Genomic_DNA"/>
</dbReference>
<feature type="transmembrane region" description="Helical" evidence="6">
    <location>
        <begin position="337"/>
        <end position="354"/>
    </location>
</feature>
<dbReference type="GO" id="GO:0005886">
    <property type="term" value="C:plasma membrane"/>
    <property type="evidence" value="ECO:0007669"/>
    <property type="project" value="TreeGrafter"/>
</dbReference>
<keyword evidence="5 6" id="KW-0472">Membrane</keyword>
<protein>
    <submittedName>
        <fullName evidence="7">Cytosine permease</fullName>
    </submittedName>
</protein>
<keyword evidence="8" id="KW-1185">Reference proteome</keyword>
<dbReference type="STRING" id="1851148.SMSP2_01142"/>
<feature type="transmembrane region" description="Helical" evidence="6">
    <location>
        <begin position="418"/>
        <end position="437"/>
    </location>
</feature>
<evidence type="ECO:0000256" key="4">
    <source>
        <dbReference type="ARBA" id="ARBA00022989"/>
    </source>
</evidence>
<accession>A0A1Q2MDL1</accession>
<reference evidence="8" key="1">
    <citation type="submission" date="2017-02" db="EMBL/GenBank/DDBJ databases">
        <title>Comparative genomics and description of representatives of a novel lineage of planctomycetes thriving in anoxic sediments.</title>
        <authorList>
            <person name="Spring S."/>
            <person name="Bunk B."/>
            <person name="Sproer C."/>
        </authorList>
    </citation>
    <scope>NUCLEOTIDE SEQUENCE [LARGE SCALE GENOMIC DNA]</scope>
    <source>
        <strain evidence="8">SM-Chi-D1</strain>
    </source>
</reference>
<feature type="transmembrane region" description="Helical" evidence="6">
    <location>
        <begin position="31"/>
        <end position="50"/>
    </location>
</feature>
<dbReference type="InterPro" id="IPR001248">
    <property type="entry name" value="Pur-cyt_permease"/>
</dbReference>
<gene>
    <name evidence="7" type="primary">codB</name>
    <name evidence="7" type="ORF">SMSP2_01142</name>
</gene>
<dbReference type="KEGG" id="pbas:SMSP2_01142"/>
<proteinExistence type="inferred from homology"/>
<dbReference type="RefSeq" id="WP_146683019.1">
    <property type="nucleotide sequence ID" value="NZ_CP019646.1"/>
</dbReference>
<keyword evidence="3 6" id="KW-0812">Transmembrane</keyword>
<dbReference type="AlphaFoldDB" id="A0A1Q2MDL1"/>
<feature type="transmembrane region" description="Helical" evidence="6">
    <location>
        <begin position="138"/>
        <end position="165"/>
    </location>
</feature>
<evidence type="ECO:0000256" key="2">
    <source>
        <dbReference type="ARBA" id="ARBA00008974"/>
    </source>
</evidence>
<dbReference type="OrthoDB" id="9787279at2"/>